<dbReference type="InterPro" id="IPR045853">
    <property type="entry name" value="Pep_chain_release_fac_I_sf"/>
</dbReference>
<keyword evidence="5" id="KW-1185">Reference proteome</keyword>
<name>A0ABN1MKZ7_9FLAO</name>
<dbReference type="RefSeq" id="WP_343783803.1">
    <property type="nucleotide sequence ID" value="NZ_BAAAFH010000001.1"/>
</dbReference>
<evidence type="ECO:0000313" key="4">
    <source>
        <dbReference type="EMBL" id="GAA0873606.1"/>
    </source>
</evidence>
<reference evidence="4 5" key="1">
    <citation type="journal article" date="2019" name="Int. J. Syst. Evol. Microbiol.">
        <title>The Global Catalogue of Microorganisms (GCM) 10K type strain sequencing project: providing services to taxonomists for standard genome sequencing and annotation.</title>
        <authorList>
            <consortium name="The Broad Institute Genomics Platform"/>
            <consortium name="The Broad Institute Genome Sequencing Center for Infectious Disease"/>
            <person name="Wu L."/>
            <person name="Ma J."/>
        </authorList>
    </citation>
    <scope>NUCLEOTIDE SEQUENCE [LARGE SCALE GENOMIC DNA]</scope>
    <source>
        <strain evidence="4 5">JCM 16083</strain>
    </source>
</reference>
<dbReference type="InterPro" id="IPR017509">
    <property type="entry name" value="PrfH"/>
</dbReference>
<evidence type="ECO:0000256" key="2">
    <source>
        <dbReference type="SAM" id="Coils"/>
    </source>
</evidence>
<dbReference type="Gene3D" id="3.30.160.20">
    <property type="match status" value="1"/>
</dbReference>
<comment type="caution">
    <text evidence="4">The sequence shown here is derived from an EMBL/GenBank/DDBJ whole genome shotgun (WGS) entry which is preliminary data.</text>
</comment>
<dbReference type="PROSITE" id="PS00745">
    <property type="entry name" value="RF_PROK_I"/>
    <property type="match status" value="1"/>
</dbReference>
<dbReference type="EMBL" id="BAAAFH010000001">
    <property type="protein sequence ID" value="GAA0873606.1"/>
    <property type="molecule type" value="Genomic_DNA"/>
</dbReference>
<dbReference type="InterPro" id="IPR000352">
    <property type="entry name" value="Pep_chain_release_fac_I"/>
</dbReference>
<protein>
    <submittedName>
        <fullName evidence="4">Peptide chain release factor H</fullName>
    </submittedName>
</protein>
<dbReference type="PANTHER" id="PTHR43116">
    <property type="entry name" value="PEPTIDE CHAIN RELEASE FACTOR 2"/>
    <property type="match status" value="1"/>
</dbReference>
<feature type="domain" description="Prokaryotic-type class I peptide chain release factors" evidence="3">
    <location>
        <begin position="119"/>
        <end position="135"/>
    </location>
</feature>
<evidence type="ECO:0000259" key="3">
    <source>
        <dbReference type="PROSITE" id="PS00745"/>
    </source>
</evidence>
<dbReference type="Pfam" id="PF00472">
    <property type="entry name" value="RF-1"/>
    <property type="match status" value="1"/>
</dbReference>
<feature type="coiled-coil region" evidence="2">
    <location>
        <begin position="152"/>
        <end position="182"/>
    </location>
</feature>
<evidence type="ECO:0000256" key="1">
    <source>
        <dbReference type="ARBA" id="ARBA00010835"/>
    </source>
</evidence>
<comment type="similarity">
    <text evidence="1">Belongs to the prokaryotic/mitochondrial release factor family.</text>
</comment>
<dbReference type="Proteomes" id="UP001501126">
    <property type="component" value="Unassembled WGS sequence"/>
</dbReference>
<organism evidence="4 5">
    <name type="scientific">Wandonia haliotis</name>
    <dbReference type="NCBI Taxonomy" id="574963"/>
    <lineage>
        <taxon>Bacteria</taxon>
        <taxon>Pseudomonadati</taxon>
        <taxon>Bacteroidota</taxon>
        <taxon>Flavobacteriia</taxon>
        <taxon>Flavobacteriales</taxon>
        <taxon>Crocinitomicaceae</taxon>
        <taxon>Wandonia</taxon>
    </lineage>
</organism>
<dbReference type="PANTHER" id="PTHR43116:SF3">
    <property type="entry name" value="CLASS I PEPTIDE CHAIN RELEASE FACTOR"/>
    <property type="match status" value="1"/>
</dbReference>
<accession>A0ABN1MKZ7</accession>
<sequence length="237" mass="27157">MDTQIITLSSGRGPAECCWVVSQVLKQILIEIRSMGYTYHIIDEQQGDLPGTYHSVSLSVAGNELIHLQKSWEGTIQWTGTSMYRKHHKRKNWFVAVQFRKNTDLLSIDLNQLKFQTMRSGGKGGQHVNKVSTAVRVTHTPTGISVTSSTHRSQLQNKKLALQKLQLKLEEQQLEEAGKQASRNWQEKIEIERGNPIRVFSSLQFKDSANKNNKQFGSRRQLLKQDLRTRLNETKDE</sequence>
<gene>
    <name evidence="4" type="primary">prfH</name>
    <name evidence="4" type="ORF">GCM10009118_00140</name>
</gene>
<evidence type="ECO:0000313" key="5">
    <source>
        <dbReference type="Proteomes" id="UP001501126"/>
    </source>
</evidence>
<keyword evidence="2" id="KW-0175">Coiled coil</keyword>
<dbReference type="NCBIfam" id="TIGR03072">
    <property type="entry name" value="release_prfH"/>
    <property type="match status" value="1"/>
</dbReference>
<proteinExistence type="inferred from homology"/>
<dbReference type="SUPFAM" id="SSF75620">
    <property type="entry name" value="Release factor"/>
    <property type="match status" value="1"/>
</dbReference>
<dbReference type="Gene3D" id="3.30.70.1660">
    <property type="match status" value="1"/>
</dbReference>